<dbReference type="Proteomes" id="UP000708148">
    <property type="component" value="Unassembled WGS sequence"/>
</dbReference>
<name>A0A8S1IUX8_9CHLO</name>
<keyword evidence="1" id="KW-1133">Transmembrane helix</keyword>
<dbReference type="AlphaFoldDB" id="A0A8S1IUX8"/>
<evidence type="ECO:0000313" key="2">
    <source>
        <dbReference type="EMBL" id="CAD7695082.1"/>
    </source>
</evidence>
<keyword evidence="1" id="KW-0472">Membrane</keyword>
<gene>
    <name evidence="2" type="ORF">OSTQU699_LOCUS443</name>
</gene>
<reference evidence="2" key="1">
    <citation type="submission" date="2020-12" db="EMBL/GenBank/DDBJ databases">
        <authorList>
            <person name="Iha C."/>
        </authorList>
    </citation>
    <scope>NUCLEOTIDE SEQUENCE</scope>
</reference>
<feature type="transmembrane region" description="Helical" evidence="1">
    <location>
        <begin position="52"/>
        <end position="73"/>
    </location>
</feature>
<proteinExistence type="predicted"/>
<evidence type="ECO:0000256" key="1">
    <source>
        <dbReference type="SAM" id="Phobius"/>
    </source>
</evidence>
<dbReference type="EMBL" id="CAJHUC010000305">
    <property type="protein sequence ID" value="CAD7695082.1"/>
    <property type="molecule type" value="Genomic_DNA"/>
</dbReference>
<comment type="caution">
    <text evidence="2">The sequence shown here is derived from an EMBL/GenBank/DDBJ whole genome shotgun (WGS) entry which is preliminary data.</text>
</comment>
<evidence type="ECO:0000313" key="3">
    <source>
        <dbReference type="Proteomes" id="UP000708148"/>
    </source>
</evidence>
<protein>
    <submittedName>
        <fullName evidence="2">Uncharacterized protein</fullName>
    </submittedName>
</protein>
<keyword evidence="3" id="KW-1185">Reference proteome</keyword>
<organism evidence="2 3">
    <name type="scientific">Ostreobium quekettii</name>
    <dbReference type="NCBI Taxonomy" id="121088"/>
    <lineage>
        <taxon>Eukaryota</taxon>
        <taxon>Viridiplantae</taxon>
        <taxon>Chlorophyta</taxon>
        <taxon>core chlorophytes</taxon>
        <taxon>Ulvophyceae</taxon>
        <taxon>TCBD clade</taxon>
        <taxon>Bryopsidales</taxon>
        <taxon>Ostreobineae</taxon>
        <taxon>Ostreobiaceae</taxon>
        <taxon>Ostreobium</taxon>
    </lineage>
</organism>
<keyword evidence="1" id="KW-0812">Transmembrane</keyword>
<sequence>MFCTTACVSVLVTVPIGDDAETETVLGHVQNMQSPRLKSPPRFDLCWSHQDISMGTVAAALAIGLLFFLVSLYHPVRSPHRLRDGVGVGVTVLGFEAKPAPRSCTEDSSETKVPGVACPFVHDRIVHTGTQAPSKVLGPWESNFRMLAFRVRPQL</sequence>
<accession>A0A8S1IUX8</accession>